<protein>
    <recommendedName>
        <fullName evidence="5">Divergent polysaccharide deacetylase family protein</fullName>
    </recommendedName>
</protein>
<evidence type="ECO:0000313" key="4">
    <source>
        <dbReference type="Proteomes" id="UP000630353"/>
    </source>
</evidence>
<keyword evidence="2" id="KW-0472">Membrane</keyword>
<dbReference type="SUPFAM" id="SSF88713">
    <property type="entry name" value="Glycoside hydrolase/deacetylase"/>
    <property type="match status" value="1"/>
</dbReference>
<name>A0A919CRJ9_9PROT</name>
<dbReference type="EMBL" id="BMZS01000011">
    <property type="protein sequence ID" value="GHD59609.1"/>
    <property type="molecule type" value="Genomic_DNA"/>
</dbReference>
<accession>A0A919CRJ9</accession>
<feature type="compositionally biased region" description="Acidic residues" evidence="1">
    <location>
        <begin position="20"/>
        <end position="36"/>
    </location>
</feature>
<evidence type="ECO:0008006" key="5">
    <source>
        <dbReference type="Google" id="ProtNLM"/>
    </source>
</evidence>
<dbReference type="InterPro" id="IPR011330">
    <property type="entry name" value="Glyco_hydro/deAcase_b/a-brl"/>
</dbReference>
<feature type="region of interest" description="Disordered" evidence="1">
    <location>
        <begin position="1"/>
        <end position="44"/>
    </location>
</feature>
<comment type="caution">
    <text evidence="3">The sequence shown here is derived from an EMBL/GenBank/DDBJ whole genome shotgun (WGS) entry which is preliminary data.</text>
</comment>
<dbReference type="Pfam" id="PF04748">
    <property type="entry name" value="Polysacc_deac_2"/>
    <property type="match status" value="1"/>
</dbReference>
<dbReference type="RefSeq" id="WP_189993722.1">
    <property type="nucleotide sequence ID" value="NZ_BMZS01000011.1"/>
</dbReference>
<dbReference type="PANTHER" id="PTHR30105:SF2">
    <property type="entry name" value="DIVERGENT POLYSACCHARIDE DEACETYLASE SUPERFAMILY"/>
    <property type="match status" value="1"/>
</dbReference>
<keyword evidence="2" id="KW-0812">Transmembrane</keyword>
<dbReference type="GO" id="GO:0005975">
    <property type="term" value="P:carbohydrate metabolic process"/>
    <property type="evidence" value="ECO:0007669"/>
    <property type="project" value="InterPro"/>
</dbReference>
<dbReference type="InterPro" id="IPR006837">
    <property type="entry name" value="Divergent_DAC"/>
</dbReference>
<sequence length="436" mass="46042">MKLPSIRLPFPKRRPKTADADELDPLDDQAAEEPEAGEPAAPADRTRLKRILTAVATVGLAVLVIGGTGALVGWILVNAETTEARRTLERPQLTVPILADGEAPTPNSSANRTTPAAGAGHAGTAPDGGQHRAAGHGTEAAQEAPAHGAPAAGTSEAGAEAMPAPADGVRLAAVDPTLLEIKNDAKLPKIGPDGREPWSTYARPFNVDDTRPRVAIVVVGLGLSRELTEQAISGLPSAVSLSFSPYARNIGPLLERARQAGHEVLVDLPMEPLDFPRDDPGPSTLLTSLSLVDNLNRLEWVLGRAPGYVGVTTWMGSQFTTVEDALMPVLQTLKERGLMFVDSRATSRSIATELASSIQLPRAFNNTFVDSTPSLDAIDRALAGLEAIARQQRHAVGIARALPITFDRLARWAGTLESKGITLAPVSAVADRQRLR</sequence>
<keyword evidence="2" id="KW-1133">Transmembrane helix</keyword>
<dbReference type="Proteomes" id="UP000630353">
    <property type="component" value="Unassembled WGS sequence"/>
</dbReference>
<feature type="compositionally biased region" description="Low complexity" evidence="1">
    <location>
        <begin position="113"/>
        <end position="128"/>
    </location>
</feature>
<feature type="compositionally biased region" description="Low complexity" evidence="1">
    <location>
        <begin position="139"/>
        <end position="153"/>
    </location>
</feature>
<gene>
    <name evidence="3" type="ORF">GCM10017083_44120</name>
</gene>
<reference evidence="3" key="1">
    <citation type="journal article" date="2014" name="Int. J. Syst. Evol. Microbiol.">
        <title>Complete genome sequence of Corynebacterium casei LMG S-19264T (=DSM 44701T), isolated from a smear-ripened cheese.</title>
        <authorList>
            <consortium name="US DOE Joint Genome Institute (JGI-PGF)"/>
            <person name="Walter F."/>
            <person name="Albersmeier A."/>
            <person name="Kalinowski J."/>
            <person name="Ruckert C."/>
        </authorList>
    </citation>
    <scope>NUCLEOTIDE SEQUENCE</scope>
    <source>
        <strain evidence="3">KCTC 42651</strain>
    </source>
</reference>
<reference evidence="3" key="2">
    <citation type="submission" date="2020-09" db="EMBL/GenBank/DDBJ databases">
        <authorList>
            <person name="Sun Q."/>
            <person name="Kim S."/>
        </authorList>
    </citation>
    <scope>NUCLEOTIDE SEQUENCE</scope>
    <source>
        <strain evidence="3">KCTC 42651</strain>
    </source>
</reference>
<dbReference type="Gene3D" id="3.20.20.370">
    <property type="entry name" value="Glycoside hydrolase/deacetylase"/>
    <property type="match status" value="1"/>
</dbReference>
<dbReference type="AlphaFoldDB" id="A0A919CRJ9"/>
<dbReference type="CDD" id="cd10936">
    <property type="entry name" value="CE4_DAC2"/>
    <property type="match status" value="1"/>
</dbReference>
<organism evidence="3 4">
    <name type="scientific">Thalassobaculum fulvum</name>
    <dbReference type="NCBI Taxonomy" id="1633335"/>
    <lineage>
        <taxon>Bacteria</taxon>
        <taxon>Pseudomonadati</taxon>
        <taxon>Pseudomonadota</taxon>
        <taxon>Alphaproteobacteria</taxon>
        <taxon>Rhodospirillales</taxon>
        <taxon>Thalassobaculaceae</taxon>
        <taxon>Thalassobaculum</taxon>
    </lineage>
</organism>
<feature type="region of interest" description="Disordered" evidence="1">
    <location>
        <begin position="98"/>
        <end position="163"/>
    </location>
</feature>
<evidence type="ECO:0000256" key="2">
    <source>
        <dbReference type="SAM" id="Phobius"/>
    </source>
</evidence>
<evidence type="ECO:0000313" key="3">
    <source>
        <dbReference type="EMBL" id="GHD59609.1"/>
    </source>
</evidence>
<evidence type="ECO:0000256" key="1">
    <source>
        <dbReference type="SAM" id="MobiDB-lite"/>
    </source>
</evidence>
<proteinExistence type="predicted"/>
<keyword evidence="4" id="KW-1185">Reference proteome</keyword>
<feature type="transmembrane region" description="Helical" evidence="2">
    <location>
        <begin position="51"/>
        <end position="77"/>
    </location>
</feature>
<dbReference type="PANTHER" id="PTHR30105">
    <property type="entry name" value="UNCHARACTERIZED YIBQ-RELATED"/>
    <property type="match status" value="1"/>
</dbReference>